<dbReference type="SUPFAM" id="SSF47954">
    <property type="entry name" value="Cyclin-like"/>
    <property type="match status" value="2"/>
</dbReference>
<organism evidence="9">
    <name type="scientific">Tachypleus tridentatus</name>
    <name type="common">Japanese horseshoe crab</name>
    <dbReference type="NCBI Taxonomy" id="6853"/>
    <lineage>
        <taxon>Eukaryota</taxon>
        <taxon>Metazoa</taxon>
        <taxon>Ecdysozoa</taxon>
        <taxon>Arthropoda</taxon>
        <taxon>Chelicerata</taxon>
        <taxon>Merostomata</taxon>
        <taxon>Xiphosura</taxon>
        <taxon>Limulidae</taxon>
        <taxon>Tachypleus</taxon>
    </lineage>
</organism>
<accession>E1AP52</accession>
<keyword evidence="4 6" id="KW-0195">Cyclin</keyword>
<reference evidence="9" key="1">
    <citation type="submission" date="2010-07" db="EMBL/GenBank/DDBJ databases">
        <title>The molecular characterization of cyclin A in the ovary of Tachypleus tridentatus.</title>
        <authorList>
            <person name="Li W."/>
            <person name="Huang J."/>
            <person name="Shang L."/>
            <person name="Xu Y."/>
            <person name="Huang H."/>
            <person name="Ye H."/>
        </authorList>
    </citation>
    <scope>NUCLEOTIDE SEQUENCE</scope>
</reference>
<evidence type="ECO:0000313" key="12">
    <source>
        <dbReference type="EMBL" id="ADU60365.1"/>
    </source>
</evidence>
<dbReference type="InterPro" id="IPR039361">
    <property type="entry name" value="Cyclin"/>
</dbReference>
<name>E1AP52_TACTR</name>
<dbReference type="PANTHER" id="PTHR10177">
    <property type="entry name" value="CYCLINS"/>
    <property type="match status" value="1"/>
</dbReference>
<dbReference type="InterPro" id="IPR032447">
    <property type="entry name" value="Cyclin-A_N"/>
</dbReference>
<evidence type="ECO:0000256" key="3">
    <source>
        <dbReference type="ARBA" id="ARBA00022776"/>
    </source>
</evidence>
<dbReference type="FunFam" id="1.10.472.10:FF:000001">
    <property type="entry name" value="G2/mitotic-specific cyclin"/>
    <property type="match status" value="1"/>
</dbReference>
<evidence type="ECO:0000313" key="9">
    <source>
        <dbReference type="EMBL" id="ADL62716.1"/>
    </source>
</evidence>
<proteinExistence type="evidence at transcript level"/>
<dbReference type="PIRSF" id="PIRSF001771">
    <property type="entry name" value="Cyclin_A_B_D_E"/>
    <property type="match status" value="1"/>
</dbReference>
<keyword evidence="2" id="KW-0132">Cell division</keyword>
<evidence type="ECO:0000256" key="5">
    <source>
        <dbReference type="ARBA" id="ARBA00023306"/>
    </source>
</evidence>
<dbReference type="InterPro" id="IPR006671">
    <property type="entry name" value="Cyclin_N"/>
</dbReference>
<dbReference type="EMBL" id="HM852953">
    <property type="protein sequence ID" value="ADL62716.1"/>
    <property type="molecule type" value="mRNA"/>
</dbReference>
<dbReference type="InterPro" id="IPR036915">
    <property type="entry name" value="Cyclin-like_sf"/>
</dbReference>
<dbReference type="CDD" id="cd20504">
    <property type="entry name" value="CYCLIN_CCNA_rpt1"/>
    <property type="match status" value="1"/>
</dbReference>
<dbReference type="GO" id="GO:0051301">
    <property type="term" value="P:cell division"/>
    <property type="evidence" value="ECO:0007669"/>
    <property type="project" value="UniProtKB-KW"/>
</dbReference>
<evidence type="ECO:0000256" key="1">
    <source>
        <dbReference type="ARBA" id="ARBA00006955"/>
    </source>
</evidence>
<evidence type="ECO:0000256" key="6">
    <source>
        <dbReference type="RuleBase" id="RU000383"/>
    </source>
</evidence>
<dbReference type="EMBL" id="HQ221881">
    <property type="protein sequence ID" value="ADU60363.1"/>
    <property type="molecule type" value="mRNA"/>
</dbReference>
<dbReference type="Pfam" id="PF02984">
    <property type="entry name" value="Cyclin_C"/>
    <property type="match status" value="1"/>
</dbReference>
<dbReference type="PROSITE" id="PS00292">
    <property type="entry name" value="CYCLINS"/>
    <property type="match status" value="1"/>
</dbReference>
<dbReference type="CDD" id="cd20505">
    <property type="entry name" value="CYCLIN_CCNA_rpt2"/>
    <property type="match status" value="1"/>
</dbReference>
<evidence type="ECO:0000259" key="8">
    <source>
        <dbReference type="SMART" id="SM01332"/>
    </source>
</evidence>
<keyword evidence="5" id="KW-0131">Cell cycle</keyword>
<dbReference type="GO" id="GO:0016538">
    <property type="term" value="F:cyclin-dependent protein serine/threonine kinase regulator activity"/>
    <property type="evidence" value="ECO:0007669"/>
    <property type="project" value="InterPro"/>
</dbReference>
<dbReference type="EMBL" id="HQ221883">
    <property type="protein sequence ID" value="ADU60365.1"/>
    <property type="molecule type" value="mRNA"/>
</dbReference>
<dbReference type="Gene3D" id="1.10.472.10">
    <property type="entry name" value="Cyclin-like"/>
    <property type="match status" value="2"/>
</dbReference>
<dbReference type="Pfam" id="PF16500">
    <property type="entry name" value="Cyclin_N2"/>
    <property type="match status" value="1"/>
</dbReference>
<dbReference type="SMART" id="SM01332">
    <property type="entry name" value="Cyclin_C"/>
    <property type="match status" value="1"/>
</dbReference>
<dbReference type="InterPro" id="IPR004367">
    <property type="entry name" value="Cyclin_C-dom"/>
</dbReference>
<evidence type="ECO:0000256" key="2">
    <source>
        <dbReference type="ARBA" id="ARBA00022618"/>
    </source>
</evidence>
<evidence type="ECO:0000313" key="10">
    <source>
        <dbReference type="EMBL" id="ADU60363.1"/>
    </source>
</evidence>
<dbReference type="InterPro" id="IPR046965">
    <property type="entry name" value="Cyclin_A/B-like"/>
</dbReference>
<dbReference type="GO" id="GO:0044772">
    <property type="term" value="P:mitotic cell cycle phase transition"/>
    <property type="evidence" value="ECO:0007669"/>
    <property type="project" value="InterPro"/>
</dbReference>
<dbReference type="Pfam" id="PF00134">
    <property type="entry name" value="Cyclin_N"/>
    <property type="match status" value="1"/>
</dbReference>
<evidence type="ECO:0000259" key="7">
    <source>
        <dbReference type="SMART" id="SM00385"/>
    </source>
</evidence>
<dbReference type="EMBL" id="HQ221882">
    <property type="protein sequence ID" value="ADU60364.1"/>
    <property type="molecule type" value="mRNA"/>
</dbReference>
<dbReference type="InterPro" id="IPR013763">
    <property type="entry name" value="Cyclin-like_dom"/>
</dbReference>
<sequence length="463" mass="52773">MTSKYDARSGVSFMVKHNKNAFSAKIDEENKPPCKSNQLAMKGFQAKWSSTQVGRTGARSALSTVVCSVENIPNLQPKIDKKQENHELEHWPETTTCDVFTTKPSLSSINTTKYEDSKNRICIPKKAQDFKIYYDESEEHEVAGNVDLPGEVVSLHRAPLATIETCSPYHMDESAIDSPMVLDTTCMSEDVHDTEKLMARNILYVPEYADDIYRHLLDFEKKFCPKPNYMRKQPDITHGMRSILVDWLVEVAEEYKLHTETLYLAVSYIDRFLSCMSVLRSKLQLVGTASMFIAAKYEEIYPLDVGEFVYITDDTYTKKQVLRMEHLILKVLSFDLAVPTINYFLQRFCHVGQVPEIIEYLAKYMCELSLVEGDQYLRFLPSVVAAAAVCLANHTGGFIPWDEKLATSSGYSYEDIQECVRCLYDSICKAQSSPQQAIREKYKSSKNYSVSLMSPSQTIPYES</sequence>
<evidence type="ECO:0000313" key="11">
    <source>
        <dbReference type="EMBL" id="ADU60364.1"/>
    </source>
</evidence>
<comment type="similarity">
    <text evidence="1">Belongs to the cyclin family. Cyclin AB subfamily.</text>
</comment>
<evidence type="ECO:0000256" key="4">
    <source>
        <dbReference type="ARBA" id="ARBA00023127"/>
    </source>
</evidence>
<dbReference type="SMART" id="SM00385">
    <property type="entry name" value="CYCLIN"/>
    <property type="match status" value="2"/>
</dbReference>
<keyword evidence="3" id="KW-0498">Mitosis</keyword>
<dbReference type="InterPro" id="IPR048258">
    <property type="entry name" value="Cyclins_cyclin-box"/>
</dbReference>
<dbReference type="AlphaFoldDB" id="E1AP52"/>
<feature type="domain" description="Cyclin-like" evidence="7">
    <location>
        <begin position="343"/>
        <end position="425"/>
    </location>
</feature>
<feature type="domain" description="Cyclin-like" evidence="7">
    <location>
        <begin position="246"/>
        <end position="330"/>
    </location>
</feature>
<feature type="domain" description="Cyclin C-terminal" evidence="8">
    <location>
        <begin position="339"/>
        <end position="456"/>
    </location>
</feature>
<protein>
    <submittedName>
        <fullName evidence="9 10">Cyclin A</fullName>
    </submittedName>
    <submittedName>
        <fullName evidence="11">Cyclin A transcript variant 3</fullName>
    </submittedName>
    <submittedName>
        <fullName evidence="12">Cyclin A transcript variant 4</fullName>
    </submittedName>
</protein>